<dbReference type="EMBL" id="BMHV01000006">
    <property type="protein sequence ID" value="GGF59700.1"/>
    <property type="molecule type" value="Genomic_DNA"/>
</dbReference>
<keyword evidence="18" id="KW-1185">Reference proteome</keyword>
<evidence type="ECO:0000256" key="13">
    <source>
        <dbReference type="RuleBase" id="RU366031"/>
    </source>
</evidence>
<dbReference type="SUPFAM" id="SSF69618">
    <property type="entry name" value="HemD-like"/>
    <property type="match status" value="1"/>
</dbReference>
<evidence type="ECO:0000256" key="4">
    <source>
        <dbReference type="ARBA" id="ARBA00013109"/>
    </source>
</evidence>
<evidence type="ECO:0000256" key="11">
    <source>
        <dbReference type="ARBA" id="ARBA00040167"/>
    </source>
</evidence>
<feature type="compositionally biased region" description="Basic and acidic residues" evidence="15">
    <location>
        <begin position="265"/>
        <end position="310"/>
    </location>
</feature>
<keyword evidence="14" id="KW-0175">Coiled coil</keyword>
<dbReference type="Proteomes" id="UP000632498">
    <property type="component" value="Unassembled WGS sequence"/>
</dbReference>
<comment type="similarity">
    <text evidence="3 13">Belongs to the uroporphyrinogen-III synthase family.</text>
</comment>
<evidence type="ECO:0000256" key="7">
    <source>
        <dbReference type="ARBA" id="ARBA00023136"/>
    </source>
</evidence>
<evidence type="ECO:0000256" key="8">
    <source>
        <dbReference type="ARBA" id="ARBA00023239"/>
    </source>
</evidence>
<sequence>MRLLVTRPKEDAASLVTLLKEKGHEAVLFPLLEIVAQPDGEKQLKDYKVSDIQALLVTSANGVRAFAQVDKRRSFHVLAVGAASAEAAREAGFKHVDSAEGDVISLEKLVREKCKPEKGKLLHIAGSSVAGDLKGLLEKDGFDFDRAVLYRADKVTGFSDPLKAEIKAGKIDGVLLYSPRTAASFAELIEQDGLKNDIKNMLAYGLSEAVASKIKHLAFKDIKIAATPDQEALLKIIREPEDEKMTEKKDDKKATDPKVIDVKAEEVKIKETAQKPETPKENTTKPDEKNKPGAASKDGKTPPKPEDPVEKALNAKKNEPVKKKGSFKTKAIAAGVLILAAGGAGAYFTQNMWVPKIKAQIAETLNIETASAQAQVSAEDIQALVGRIEALENKPAPSVQSVDVQPLLDRIVELENSLNSLKENVSTIQIGNGSEEKLAEFKELAARLEAVEGSEPQDLTPLQEETQRLNQLVQELNVRLSDVEVARIEARSSGENAQALIAGLSVLRQRLQTSTPYRAELQALSVLAQGDVVLEEAVQKLQDHAETGLASYSSLQASFEKTANEIVRASAVPESAGWVEQTVKNITSLVTIRNAPGNLNGEGPLGIVARAEHNVRAGDFTGAIGELRQLQGKPLEAATPWIDAVDARLKGDETLSLIQAHILSLLATAGGQG</sequence>
<comment type="function">
    <text evidence="10 13">Catalyzes cyclization of the linear tetrapyrrole, hydroxymethylbilane, to the macrocyclic uroporphyrinogen III.</text>
</comment>
<evidence type="ECO:0000256" key="10">
    <source>
        <dbReference type="ARBA" id="ARBA00037589"/>
    </source>
</evidence>
<keyword evidence="6" id="KW-1133">Transmembrane helix</keyword>
<evidence type="ECO:0000259" key="16">
    <source>
        <dbReference type="Pfam" id="PF02602"/>
    </source>
</evidence>
<dbReference type="InterPro" id="IPR036108">
    <property type="entry name" value="4pyrrol_syn_uPrphyn_synt_sf"/>
</dbReference>
<dbReference type="InterPro" id="IPR039793">
    <property type="entry name" value="UROS/Hem4"/>
</dbReference>
<evidence type="ECO:0000256" key="5">
    <source>
        <dbReference type="ARBA" id="ARBA00022692"/>
    </source>
</evidence>
<reference evidence="17" key="2">
    <citation type="submission" date="2020-09" db="EMBL/GenBank/DDBJ databases">
        <authorList>
            <person name="Sun Q."/>
            <person name="Zhou Y."/>
        </authorList>
    </citation>
    <scope>NUCLEOTIDE SEQUENCE</scope>
    <source>
        <strain evidence="17">CGMCC 1.15254</strain>
    </source>
</reference>
<evidence type="ECO:0000256" key="3">
    <source>
        <dbReference type="ARBA" id="ARBA00008133"/>
    </source>
</evidence>
<keyword evidence="7" id="KW-0472">Membrane</keyword>
<proteinExistence type="inferred from homology"/>
<dbReference type="Pfam" id="PF09731">
    <property type="entry name" value="Mitofilin"/>
    <property type="match status" value="1"/>
</dbReference>
<dbReference type="GO" id="GO:0016020">
    <property type="term" value="C:membrane"/>
    <property type="evidence" value="ECO:0007669"/>
    <property type="project" value="UniProtKB-SubCell"/>
</dbReference>
<dbReference type="CDD" id="cd06578">
    <property type="entry name" value="HemD"/>
    <property type="match status" value="1"/>
</dbReference>
<dbReference type="RefSeq" id="WP_188662734.1">
    <property type="nucleotide sequence ID" value="NZ_BMHV01000006.1"/>
</dbReference>
<feature type="domain" description="Tetrapyrrole biosynthesis uroporphyrinogen III synthase" evidence="16">
    <location>
        <begin position="14"/>
        <end position="234"/>
    </location>
</feature>
<dbReference type="Pfam" id="PF02602">
    <property type="entry name" value="HEM4"/>
    <property type="match status" value="1"/>
</dbReference>
<comment type="caution">
    <text evidence="17">The sequence shown here is derived from an EMBL/GenBank/DDBJ whole genome shotgun (WGS) entry which is preliminary data.</text>
</comment>
<gene>
    <name evidence="17" type="ORF">GCM10011332_11700</name>
</gene>
<evidence type="ECO:0000256" key="15">
    <source>
        <dbReference type="SAM" id="MobiDB-lite"/>
    </source>
</evidence>
<organism evidence="17 18">
    <name type="scientific">Terasakiella brassicae</name>
    <dbReference type="NCBI Taxonomy" id="1634917"/>
    <lineage>
        <taxon>Bacteria</taxon>
        <taxon>Pseudomonadati</taxon>
        <taxon>Pseudomonadota</taxon>
        <taxon>Alphaproteobacteria</taxon>
        <taxon>Rhodospirillales</taxon>
        <taxon>Terasakiellaceae</taxon>
        <taxon>Terasakiella</taxon>
    </lineage>
</organism>
<feature type="region of interest" description="Disordered" evidence="15">
    <location>
        <begin position="265"/>
        <end position="321"/>
    </location>
</feature>
<dbReference type="GO" id="GO:0004852">
    <property type="term" value="F:uroporphyrinogen-III synthase activity"/>
    <property type="evidence" value="ECO:0007669"/>
    <property type="project" value="UniProtKB-UniRule"/>
</dbReference>
<dbReference type="AlphaFoldDB" id="A0A917BW26"/>
<keyword evidence="17" id="KW-0808">Transferase</keyword>
<comment type="subcellular location">
    <subcellularLocation>
        <location evidence="1">Membrane</location>
    </subcellularLocation>
</comment>
<dbReference type="PANTHER" id="PTHR38042">
    <property type="entry name" value="UROPORPHYRINOGEN-III SYNTHASE, CHLOROPLASTIC"/>
    <property type="match status" value="1"/>
</dbReference>
<evidence type="ECO:0000256" key="9">
    <source>
        <dbReference type="ARBA" id="ARBA00023244"/>
    </source>
</evidence>
<evidence type="ECO:0000256" key="2">
    <source>
        <dbReference type="ARBA" id="ARBA00004772"/>
    </source>
</evidence>
<evidence type="ECO:0000256" key="14">
    <source>
        <dbReference type="SAM" id="Coils"/>
    </source>
</evidence>
<keyword evidence="5" id="KW-0812">Transmembrane</keyword>
<evidence type="ECO:0000256" key="12">
    <source>
        <dbReference type="ARBA" id="ARBA00048617"/>
    </source>
</evidence>
<dbReference type="Gene3D" id="3.40.50.10090">
    <property type="match status" value="2"/>
</dbReference>
<comment type="catalytic activity">
    <reaction evidence="12 13">
        <text>hydroxymethylbilane = uroporphyrinogen III + H2O</text>
        <dbReference type="Rhea" id="RHEA:18965"/>
        <dbReference type="ChEBI" id="CHEBI:15377"/>
        <dbReference type="ChEBI" id="CHEBI:57308"/>
        <dbReference type="ChEBI" id="CHEBI:57845"/>
        <dbReference type="EC" id="4.2.1.75"/>
    </reaction>
</comment>
<reference evidence="17" key="1">
    <citation type="journal article" date="2014" name="Int. J. Syst. Evol. Microbiol.">
        <title>Complete genome sequence of Corynebacterium casei LMG S-19264T (=DSM 44701T), isolated from a smear-ripened cheese.</title>
        <authorList>
            <consortium name="US DOE Joint Genome Institute (JGI-PGF)"/>
            <person name="Walter F."/>
            <person name="Albersmeier A."/>
            <person name="Kalinowski J."/>
            <person name="Ruckert C."/>
        </authorList>
    </citation>
    <scope>NUCLEOTIDE SEQUENCE</scope>
    <source>
        <strain evidence="17">CGMCC 1.15254</strain>
    </source>
</reference>
<dbReference type="GO" id="GO:0006780">
    <property type="term" value="P:uroporphyrinogen III biosynthetic process"/>
    <property type="evidence" value="ECO:0007669"/>
    <property type="project" value="UniProtKB-UniRule"/>
</dbReference>
<accession>A0A917BW26</accession>
<evidence type="ECO:0000313" key="18">
    <source>
        <dbReference type="Proteomes" id="UP000632498"/>
    </source>
</evidence>
<evidence type="ECO:0000256" key="1">
    <source>
        <dbReference type="ARBA" id="ARBA00004370"/>
    </source>
</evidence>
<dbReference type="GO" id="GO:0006782">
    <property type="term" value="P:protoporphyrinogen IX biosynthetic process"/>
    <property type="evidence" value="ECO:0007669"/>
    <property type="project" value="UniProtKB-UniRule"/>
</dbReference>
<keyword evidence="8 13" id="KW-0456">Lyase</keyword>
<dbReference type="GO" id="GO:0032259">
    <property type="term" value="P:methylation"/>
    <property type="evidence" value="ECO:0007669"/>
    <property type="project" value="UniProtKB-KW"/>
</dbReference>
<keyword evidence="17" id="KW-0489">Methyltransferase</keyword>
<name>A0A917BW26_9PROT</name>
<keyword evidence="9 13" id="KW-0627">Porphyrin biosynthesis</keyword>
<evidence type="ECO:0000256" key="6">
    <source>
        <dbReference type="ARBA" id="ARBA00022989"/>
    </source>
</evidence>
<dbReference type="GO" id="GO:0008168">
    <property type="term" value="F:methyltransferase activity"/>
    <property type="evidence" value="ECO:0007669"/>
    <property type="project" value="UniProtKB-KW"/>
</dbReference>
<dbReference type="InterPro" id="IPR019133">
    <property type="entry name" value="MIC60"/>
</dbReference>
<feature type="coiled-coil region" evidence="14">
    <location>
        <begin position="374"/>
        <end position="424"/>
    </location>
</feature>
<dbReference type="EC" id="4.2.1.75" evidence="4 13"/>
<evidence type="ECO:0000313" key="17">
    <source>
        <dbReference type="EMBL" id="GGF59700.1"/>
    </source>
</evidence>
<protein>
    <recommendedName>
        <fullName evidence="11 13">Uroporphyrinogen-III synthase</fullName>
        <ecNumber evidence="4 13">4.2.1.75</ecNumber>
    </recommendedName>
</protein>
<dbReference type="InterPro" id="IPR003754">
    <property type="entry name" value="4pyrrol_synth_uPrphyn_synth"/>
</dbReference>
<comment type="pathway">
    <text evidence="2 13">Porphyrin-containing compound metabolism; protoporphyrin-IX biosynthesis; coproporphyrinogen-III from 5-aminolevulinate: step 3/4.</text>
</comment>
<dbReference type="PANTHER" id="PTHR38042:SF1">
    <property type="entry name" value="UROPORPHYRINOGEN-III SYNTHASE, CHLOROPLASTIC"/>
    <property type="match status" value="1"/>
</dbReference>